<evidence type="ECO:0000313" key="1">
    <source>
        <dbReference type="EMBL" id="ORE04553.1"/>
    </source>
</evidence>
<sequence length="585" mass="66736">MCNGYAALNISATESNVENTSSENSGYDSRNITTVNSYGAQTNNESANTDHLGIRVSQRNIFNKSKTLLSKLTLLNCNSLVKYLRLMKHDLFAFQETHVTNLISYSTNFMLSHNLLPYLDRAILSKITHPNNFYTPFYVLILSAPASSNPERRQFFDTDGFHDVMQRDDYVDLPAFRRNNNTLTAIDYIFVGTSFSSRIGDVGIDRLRPGLWRANPILNQIPDFRCQLHSHLEKSLSTIVKSEFKRFRTRTLKDLRRRRNCFLRNKPPLAIRLQLLPELTDIAAFKAGVRWREKGEKSAKYLKQVKAYFDSLVPPPQISKDDKEGLLVDITLGEVLFQFARIMSKFGSHGADSLGYPFLHLLFKFQPLQSLVLQVYNEALSKGVFPGSWNDIRVRLLPKKGDLSLLKNWRPISLINSSVKQLPSIGLFLDQEKATIEYTLEFFGFPQTLINILCDPLSLLLFNFALQGLLHHITQDSSIIGNEIYSSPEALRALAYADDVCVLLQSFNNLDRVQIHLSNYGPHDNSSSELLRYLGLSLIQSLAQHRCFEDYLLQMVRIQCTIHSQRRLSLRGRVTVINTLVLSKT</sequence>
<reference evidence="1" key="1">
    <citation type="journal article" date="2016" name="Proc. Natl. Acad. Sci. U.S.A.">
        <title>Lipid metabolic changes in an early divergent fungus govern the establishment of a mutualistic symbiosis with endobacteria.</title>
        <authorList>
            <person name="Lastovetsky O.A."/>
            <person name="Gaspar M.L."/>
            <person name="Mondo S.J."/>
            <person name="LaButti K.M."/>
            <person name="Sandor L."/>
            <person name="Grigoriev I.V."/>
            <person name="Henry S.A."/>
            <person name="Pawlowska T.E."/>
        </authorList>
    </citation>
    <scope>NUCLEOTIDE SEQUENCE [LARGE SCALE GENOMIC DNA]</scope>
    <source>
        <strain evidence="1">ATCC 52814</strain>
    </source>
</reference>
<dbReference type="AlphaFoldDB" id="A0A1X0QXM7"/>
<name>A0A1X0QXM7_RHIZD</name>
<protein>
    <recommendedName>
        <fullName evidence="2">Reverse transcriptase domain-containing protein</fullName>
    </recommendedName>
</protein>
<dbReference type="Proteomes" id="UP000242414">
    <property type="component" value="Unassembled WGS sequence"/>
</dbReference>
<organism evidence="1">
    <name type="scientific">Rhizopus microsporus var. microsporus</name>
    <dbReference type="NCBI Taxonomy" id="86635"/>
    <lineage>
        <taxon>Eukaryota</taxon>
        <taxon>Fungi</taxon>
        <taxon>Fungi incertae sedis</taxon>
        <taxon>Mucoromycota</taxon>
        <taxon>Mucoromycotina</taxon>
        <taxon>Mucoromycetes</taxon>
        <taxon>Mucorales</taxon>
        <taxon>Mucorineae</taxon>
        <taxon>Rhizopodaceae</taxon>
        <taxon>Rhizopus</taxon>
    </lineage>
</organism>
<dbReference type="EMBL" id="KV921968">
    <property type="protein sequence ID" value="ORE04553.1"/>
    <property type="molecule type" value="Genomic_DNA"/>
</dbReference>
<dbReference type="PANTHER" id="PTHR19446">
    <property type="entry name" value="REVERSE TRANSCRIPTASES"/>
    <property type="match status" value="1"/>
</dbReference>
<evidence type="ECO:0008006" key="2">
    <source>
        <dbReference type="Google" id="ProtNLM"/>
    </source>
</evidence>
<proteinExistence type="predicted"/>
<gene>
    <name evidence="1" type="ORF">BCV72DRAFT_251174</name>
</gene>
<accession>A0A1X0QXM7</accession>
<dbReference type="VEuPathDB" id="FungiDB:BCV72DRAFT_251174"/>